<dbReference type="Pfam" id="PF00392">
    <property type="entry name" value="GntR"/>
    <property type="match status" value="1"/>
</dbReference>
<dbReference type="PROSITE" id="PS50949">
    <property type="entry name" value="HTH_GNTR"/>
    <property type="match status" value="1"/>
</dbReference>
<dbReference type="PANTHER" id="PTHR38445:SF7">
    <property type="entry name" value="GNTR-FAMILY TRANSCRIPTIONAL REGULATOR"/>
    <property type="match status" value="1"/>
</dbReference>
<keyword evidence="1" id="KW-0805">Transcription regulation</keyword>
<feature type="domain" description="HTH gntR-type" evidence="4">
    <location>
        <begin position="16"/>
        <end position="84"/>
    </location>
</feature>
<dbReference type="InterPro" id="IPR000524">
    <property type="entry name" value="Tscrpt_reg_HTH_GntR"/>
</dbReference>
<dbReference type="InterPro" id="IPR036390">
    <property type="entry name" value="WH_DNA-bd_sf"/>
</dbReference>
<evidence type="ECO:0000256" key="3">
    <source>
        <dbReference type="ARBA" id="ARBA00023163"/>
    </source>
</evidence>
<dbReference type="CDD" id="cd07377">
    <property type="entry name" value="WHTH_GntR"/>
    <property type="match status" value="1"/>
</dbReference>
<sequence length="131" mass="14732">MQHSSLLLQLSPSSGEPIYRQLIEQIKRMIASGQLNAGDYLPSVRQLAVELEVNPMTISKAYGFLESHGDVSRIRGKGMMIAELAHEENVAARLQKLSPLAEILVQQCQQLGLNKQQTLEWLTHKLEKELK</sequence>
<accession>A0ABS9D444</accession>
<protein>
    <submittedName>
        <fullName evidence="5">GntR family transcriptional regulator</fullName>
    </submittedName>
</protein>
<reference evidence="5 6" key="1">
    <citation type="submission" date="2022-01" db="EMBL/GenBank/DDBJ databases">
        <title>Paraglaciecola sp. G1-23.</title>
        <authorList>
            <person name="Jin M.S."/>
            <person name="Han D.M."/>
            <person name="Kim H.M."/>
            <person name="Jeon C.O."/>
        </authorList>
    </citation>
    <scope>NUCLEOTIDE SEQUENCE [LARGE SCALE GENOMIC DNA]</scope>
    <source>
        <strain evidence="5 6">G1-23</strain>
    </source>
</reference>
<dbReference type="PANTHER" id="PTHR38445">
    <property type="entry name" value="HTH-TYPE TRANSCRIPTIONAL REPRESSOR YTRA"/>
    <property type="match status" value="1"/>
</dbReference>
<dbReference type="InterPro" id="IPR036388">
    <property type="entry name" value="WH-like_DNA-bd_sf"/>
</dbReference>
<evidence type="ECO:0000256" key="1">
    <source>
        <dbReference type="ARBA" id="ARBA00023015"/>
    </source>
</evidence>
<evidence type="ECO:0000313" key="5">
    <source>
        <dbReference type="EMBL" id="MCF2947712.1"/>
    </source>
</evidence>
<dbReference type="SMART" id="SM00345">
    <property type="entry name" value="HTH_GNTR"/>
    <property type="match status" value="1"/>
</dbReference>
<keyword evidence="6" id="KW-1185">Reference proteome</keyword>
<evidence type="ECO:0000259" key="4">
    <source>
        <dbReference type="PROSITE" id="PS50949"/>
    </source>
</evidence>
<dbReference type="Proteomes" id="UP001521137">
    <property type="component" value="Unassembled WGS sequence"/>
</dbReference>
<comment type="caution">
    <text evidence="5">The sequence shown here is derived from an EMBL/GenBank/DDBJ whole genome shotgun (WGS) entry which is preliminary data.</text>
</comment>
<evidence type="ECO:0000256" key="2">
    <source>
        <dbReference type="ARBA" id="ARBA00023125"/>
    </source>
</evidence>
<keyword evidence="2" id="KW-0238">DNA-binding</keyword>
<dbReference type="RefSeq" id="WP_235311247.1">
    <property type="nucleotide sequence ID" value="NZ_JAKGAS010000003.1"/>
</dbReference>
<proteinExistence type="predicted"/>
<dbReference type="SUPFAM" id="SSF46785">
    <property type="entry name" value="Winged helix' DNA-binding domain"/>
    <property type="match status" value="1"/>
</dbReference>
<organism evidence="5 6">
    <name type="scientific">Paraglaciecola algarum</name>
    <dbReference type="NCBI Taxonomy" id="3050085"/>
    <lineage>
        <taxon>Bacteria</taxon>
        <taxon>Pseudomonadati</taxon>
        <taxon>Pseudomonadota</taxon>
        <taxon>Gammaproteobacteria</taxon>
        <taxon>Alteromonadales</taxon>
        <taxon>Alteromonadaceae</taxon>
        <taxon>Paraglaciecola</taxon>
    </lineage>
</organism>
<dbReference type="EMBL" id="JAKGAS010000003">
    <property type="protein sequence ID" value="MCF2947712.1"/>
    <property type="molecule type" value="Genomic_DNA"/>
</dbReference>
<name>A0ABS9D444_9ALTE</name>
<dbReference type="Gene3D" id="1.10.10.10">
    <property type="entry name" value="Winged helix-like DNA-binding domain superfamily/Winged helix DNA-binding domain"/>
    <property type="match status" value="1"/>
</dbReference>
<keyword evidence="3" id="KW-0804">Transcription</keyword>
<evidence type="ECO:0000313" key="6">
    <source>
        <dbReference type="Proteomes" id="UP001521137"/>
    </source>
</evidence>
<gene>
    <name evidence="5" type="ORF">L0668_06320</name>
</gene>